<dbReference type="EMBL" id="PTRA01000011">
    <property type="protein sequence ID" value="PQA52998.1"/>
    <property type="molecule type" value="Genomic_DNA"/>
</dbReference>
<accession>A0A2S7IEM8</accession>
<protein>
    <submittedName>
        <fullName evidence="1">Uncharacterized protein</fullName>
    </submittedName>
</protein>
<keyword evidence="2" id="KW-1185">Reference proteome</keyword>
<organism evidence="1 2">
    <name type="scientific">Siphonobacter curvatus</name>
    <dbReference type="NCBI Taxonomy" id="2094562"/>
    <lineage>
        <taxon>Bacteria</taxon>
        <taxon>Pseudomonadati</taxon>
        <taxon>Bacteroidota</taxon>
        <taxon>Cytophagia</taxon>
        <taxon>Cytophagales</taxon>
        <taxon>Cytophagaceae</taxon>
        <taxon>Siphonobacter</taxon>
    </lineage>
</organism>
<dbReference type="Proteomes" id="UP000239590">
    <property type="component" value="Unassembled WGS sequence"/>
</dbReference>
<name>A0A2S7IEM8_9BACT</name>
<evidence type="ECO:0000313" key="1">
    <source>
        <dbReference type="EMBL" id="PQA52998.1"/>
    </source>
</evidence>
<reference evidence="2" key="1">
    <citation type="submission" date="2018-02" db="EMBL/GenBank/DDBJ databases">
        <title>Genome sequencing of Solimonas sp. HR-BB.</title>
        <authorList>
            <person name="Lee Y."/>
            <person name="Jeon C.O."/>
        </authorList>
    </citation>
    <scope>NUCLEOTIDE SEQUENCE [LARGE SCALE GENOMIC DNA]</scope>
    <source>
        <strain evidence="2">HR-U</strain>
    </source>
</reference>
<gene>
    <name evidence="1" type="ORF">C5O19_25245</name>
</gene>
<dbReference type="AlphaFoldDB" id="A0A2S7IEM8"/>
<comment type="caution">
    <text evidence="1">The sequence shown here is derived from an EMBL/GenBank/DDBJ whole genome shotgun (WGS) entry which is preliminary data.</text>
</comment>
<sequence length="75" mass="8636">MRFLEAFLYYFTPVAVSMLDYAVDQSGERLIFEYPGIGVSFNIVRYAGLYLVRVDGQEIFNNPDPLEVVDFIMVT</sequence>
<evidence type="ECO:0000313" key="2">
    <source>
        <dbReference type="Proteomes" id="UP000239590"/>
    </source>
</evidence>
<proteinExistence type="predicted"/>